<evidence type="ECO:0000256" key="1">
    <source>
        <dbReference type="ARBA" id="ARBA00023015"/>
    </source>
</evidence>
<dbReference type="PROSITE" id="PS50949">
    <property type="entry name" value="HTH_GNTR"/>
    <property type="match status" value="1"/>
</dbReference>
<dbReference type="InterPro" id="IPR036388">
    <property type="entry name" value="WH-like_DNA-bd_sf"/>
</dbReference>
<gene>
    <name evidence="6" type="ordered locus">RPD_0046</name>
</gene>
<dbReference type="KEGG" id="rpd:RPD_0046"/>
<sequence length="247" mass="28100">MRESMNQSSDPDQDIAQQPPAEAVEAAGEDLISSADRAYKIIEARIVQLKYPPGHALSEHQLSRELGISRTPVREAFRRLAVEQLVEILPRKGAFVTEIKINQYLHLLDLRQQLETFMAVRAAKRATPQQRQAMATLAQELRDGIMEPEQAIFVFADRAYKDILVEASRNPFVGGIIAPMHALSRRFWYYYRDQWTEGEAEVAIKRHLALMDAVAIGDEAATHTAVQNLFSYLEGFARRIMDSEYKI</sequence>
<evidence type="ECO:0000256" key="4">
    <source>
        <dbReference type="SAM" id="MobiDB-lite"/>
    </source>
</evidence>
<dbReference type="Pfam" id="PF07729">
    <property type="entry name" value="FCD"/>
    <property type="match status" value="1"/>
</dbReference>
<dbReference type="PANTHER" id="PTHR43537">
    <property type="entry name" value="TRANSCRIPTIONAL REGULATOR, GNTR FAMILY"/>
    <property type="match status" value="1"/>
</dbReference>
<keyword evidence="2" id="KW-0238">DNA-binding</keyword>
<dbReference type="EMBL" id="CP000283">
    <property type="protein sequence ID" value="ABE37286.1"/>
    <property type="molecule type" value="Genomic_DNA"/>
</dbReference>
<dbReference type="Gene3D" id="1.20.120.530">
    <property type="entry name" value="GntR ligand-binding domain-like"/>
    <property type="match status" value="1"/>
</dbReference>
<dbReference type="CDD" id="cd07377">
    <property type="entry name" value="WHTH_GntR"/>
    <property type="match status" value="1"/>
</dbReference>
<dbReference type="Pfam" id="PF00392">
    <property type="entry name" value="GntR"/>
    <property type="match status" value="1"/>
</dbReference>
<dbReference type="SUPFAM" id="SSF46785">
    <property type="entry name" value="Winged helix' DNA-binding domain"/>
    <property type="match status" value="1"/>
</dbReference>
<feature type="compositionally biased region" description="Polar residues" evidence="4">
    <location>
        <begin position="1"/>
        <end position="10"/>
    </location>
</feature>
<dbReference type="BioCyc" id="RPAL316057:RPD_RS00230-MONOMER"/>
<evidence type="ECO:0000256" key="3">
    <source>
        <dbReference type="ARBA" id="ARBA00023163"/>
    </source>
</evidence>
<dbReference type="AlphaFoldDB" id="Q13F53"/>
<evidence type="ECO:0000313" key="7">
    <source>
        <dbReference type="Proteomes" id="UP000001818"/>
    </source>
</evidence>
<dbReference type="eggNOG" id="COG1802">
    <property type="taxonomic scope" value="Bacteria"/>
</dbReference>
<organism evidence="6 7">
    <name type="scientific">Rhodopseudomonas palustris (strain BisB5)</name>
    <dbReference type="NCBI Taxonomy" id="316057"/>
    <lineage>
        <taxon>Bacteria</taxon>
        <taxon>Pseudomonadati</taxon>
        <taxon>Pseudomonadota</taxon>
        <taxon>Alphaproteobacteria</taxon>
        <taxon>Hyphomicrobiales</taxon>
        <taxon>Nitrobacteraceae</taxon>
        <taxon>Rhodopseudomonas</taxon>
    </lineage>
</organism>
<reference evidence="6 7" key="1">
    <citation type="submission" date="2006-03" db="EMBL/GenBank/DDBJ databases">
        <title>Complete sequence of Rhodopseudomonas palustris BisB5.</title>
        <authorList>
            <consortium name="US DOE Joint Genome Institute"/>
            <person name="Copeland A."/>
            <person name="Lucas S."/>
            <person name="Lapidus A."/>
            <person name="Barry K."/>
            <person name="Detter J.C."/>
            <person name="Glavina del Rio T."/>
            <person name="Hammon N."/>
            <person name="Israni S."/>
            <person name="Dalin E."/>
            <person name="Tice H."/>
            <person name="Pitluck S."/>
            <person name="Chain P."/>
            <person name="Malfatti S."/>
            <person name="Shin M."/>
            <person name="Vergez L."/>
            <person name="Schmutz J."/>
            <person name="Larimer F."/>
            <person name="Land M."/>
            <person name="Hauser L."/>
            <person name="Pelletier D.A."/>
            <person name="Kyrpides N."/>
            <person name="Lykidis A."/>
            <person name="Oda Y."/>
            <person name="Harwood C.S."/>
            <person name="Richardson P."/>
        </authorList>
    </citation>
    <scope>NUCLEOTIDE SEQUENCE [LARGE SCALE GENOMIC DNA]</scope>
    <source>
        <strain evidence="6 7">BisB5</strain>
    </source>
</reference>
<dbReference type="InterPro" id="IPR036390">
    <property type="entry name" value="WH_DNA-bd_sf"/>
</dbReference>
<protein>
    <submittedName>
        <fullName evidence="6">Transcriptional regulator, GntR family</fullName>
    </submittedName>
</protein>
<keyword evidence="1" id="KW-0805">Transcription regulation</keyword>
<dbReference type="InterPro" id="IPR008920">
    <property type="entry name" value="TF_FadR/GntR_C"/>
</dbReference>
<dbReference type="Gene3D" id="1.10.10.10">
    <property type="entry name" value="Winged helix-like DNA-binding domain superfamily/Winged helix DNA-binding domain"/>
    <property type="match status" value="1"/>
</dbReference>
<evidence type="ECO:0000313" key="6">
    <source>
        <dbReference type="EMBL" id="ABE37286.1"/>
    </source>
</evidence>
<evidence type="ECO:0000256" key="2">
    <source>
        <dbReference type="ARBA" id="ARBA00023125"/>
    </source>
</evidence>
<dbReference type="GO" id="GO:0003677">
    <property type="term" value="F:DNA binding"/>
    <property type="evidence" value="ECO:0007669"/>
    <property type="project" value="UniProtKB-KW"/>
</dbReference>
<keyword evidence="3" id="KW-0804">Transcription</keyword>
<dbReference type="SMART" id="SM00895">
    <property type="entry name" value="FCD"/>
    <property type="match status" value="1"/>
</dbReference>
<feature type="domain" description="HTH gntR-type" evidence="5">
    <location>
        <begin position="32"/>
        <end position="99"/>
    </location>
</feature>
<dbReference type="GO" id="GO:0003700">
    <property type="term" value="F:DNA-binding transcription factor activity"/>
    <property type="evidence" value="ECO:0007669"/>
    <property type="project" value="InterPro"/>
</dbReference>
<evidence type="ECO:0000259" key="5">
    <source>
        <dbReference type="PROSITE" id="PS50949"/>
    </source>
</evidence>
<feature type="region of interest" description="Disordered" evidence="4">
    <location>
        <begin position="1"/>
        <end position="23"/>
    </location>
</feature>
<dbReference type="STRING" id="316057.RPD_0046"/>
<dbReference type="SUPFAM" id="SSF48008">
    <property type="entry name" value="GntR ligand-binding domain-like"/>
    <property type="match status" value="1"/>
</dbReference>
<dbReference type="InterPro" id="IPR000524">
    <property type="entry name" value="Tscrpt_reg_HTH_GntR"/>
</dbReference>
<dbReference type="SMART" id="SM00345">
    <property type="entry name" value="HTH_GNTR"/>
    <property type="match status" value="1"/>
</dbReference>
<accession>Q13F53</accession>
<dbReference type="InterPro" id="IPR011711">
    <property type="entry name" value="GntR_C"/>
</dbReference>
<dbReference type="PANTHER" id="PTHR43537:SF5">
    <property type="entry name" value="UXU OPERON TRANSCRIPTIONAL REGULATOR"/>
    <property type="match status" value="1"/>
</dbReference>
<dbReference type="HOGENOM" id="CLU_017584_5_2_5"/>
<name>Q13F53_RHOPS</name>
<proteinExistence type="predicted"/>
<dbReference type="Proteomes" id="UP000001818">
    <property type="component" value="Chromosome"/>
</dbReference>